<dbReference type="Proteomes" id="UP000321685">
    <property type="component" value="Unassembled WGS sequence"/>
</dbReference>
<organism evidence="2 3">
    <name type="scientific">Pseudonocardia sulfidoxydans NBRC 16205</name>
    <dbReference type="NCBI Taxonomy" id="1223511"/>
    <lineage>
        <taxon>Bacteria</taxon>
        <taxon>Bacillati</taxon>
        <taxon>Actinomycetota</taxon>
        <taxon>Actinomycetes</taxon>
        <taxon>Pseudonocardiales</taxon>
        <taxon>Pseudonocardiaceae</taxon>
        <taxon>Pseudonocardia</taxon>
    </lineage>
</organism>
<evidence type="ECO:0000313" key="3">
    <source>
        <dbReference type="Proteomes" id="UP000321685"/>
    </source>
</evidence>
<comment type="caution">
    <text evidence="2">The sequence shown here is derived from an EMBL/GenBank/DDBJ whole genome shotgun (WGS) entry which is preliminary data.</text>
</comment>
<protein>
    <recommendedName>
        <fullName evidence="4">Hexameric tyrosine-coordinated heme protein (HTHP)</fullName>
    </recommendedName>
</protein>
<name>A0A511DM43_9PSEU</name>
<evidence type="ECO:0000256" key="1">
    <source>
        <dbReference type="SAM" id="MobiDB-lite"/>
    </source>
</evidence>
<dbReference type="AlphaFoldDB" id="A0A511DM43"/>
<accession>A0A511DM43</accession>
<gene>
    <name evidence="2" type="ORF">PSU4_48360</name>
</gene>
<proteinExistence type="predicted"/>
<sequence length="68" mass="7648">MSSPRTGPSPPRRARPPDQQPHHREDEDRLRAVYADDAATLLQVAHIVAAEFATIAAANDHWRHTEDQ</sequence>
<dbReference type="InterPro" id="IPR021111">
    <property type="entry name" value="Hexamer_Tyr-coord_heme_pr_HTHP"/>
</dbReference>
<dbReference type="InterPro" id="IPR038125">
    <property type="entry name" value="HTHP_sf"/>
</dbReference>
<dbReference type="EMBL" id="BJVJ01000066">
    <property type="protein sequence ID" value="GEL25882.1"/>
    <property type="molecule type" value="Genomic_DNA"/>
</dbReference>
<dbReference type="Gene3D" id="6.10.80.10">
    <property type="entry name" value="Hexameric tyrosine-coordinated heme protein (HTHP)"/>
    <property type="match status" value="1"/>
</dbReference>
<dbReference type="RefSeq" id="WP_222596379.1">
    <property type="nucleotide sequence ID" value="NZ_BJVJ01000066.1"/>
</dbReference>
<dbReference type="Pfam" id="PF11534">
    <property type="entry name" value="HTHP"/>
    <property type="match status" value="1"/>
</dbReference>
<keyword evidence="3" id="KW-1185">Reference proteome</keyword>
<evidence type="ECO:0000313" key="2">
    <source>
        <dbReference type="EMBL" id="GEL25882.1"/>
    </source>
</evidence>
<evidence type="ECO:0008006" key="4">
    <source>
        <dbReference type="Google" id="ProtNLM"/>
    </source>
</evidence>
<feature type="region of interest" description="Disordered" evidence="1">
    <location>
        <begin position="1"/>
        <end position="28"/>
    </location>
</feature>
<reference evidence="2 3" key="1">
    <citation type="submission" date="2019-07" db="EMBL/GenBank/DDBJ databases">
        <title>Whole genome shotgun sequence of Pseudonocardia sulfidoxydans NBRC 16205.</title>
        <authorList>
            <person name="Hosoyama A."/>
            <person name="Uohara A."/>
            <person name="Ohji S."/>
            <person name="Ichikawa N."/>
        </authorList>
    </citation>
    <scope>NUCLEOTIDE SEQUENCE [LARGE SCALE GENOMIC DNA]</scope>
    <source>
        <strain evidence="2 3">NBRC 16205</strain>
    </source>
</reference>